<name>A0ABV5B048_9BACL</name>
<sequence>MAKKIDESVVRQIRDILQSAGYRNPTSVDLENKTVFEKSQEEEKDYSHIKNPVSRLILENAGILSPEQEKRMLDFIEGDRE</sequence>
<protein>
    <submittedName>
        <fullName evidence="1">Uncharacterized protein</fullName>
    </submittedName>
</protein>
<proteinExistence type="predicted"/>
<accession>A0ABV5B048</accession>
<reference evidence="1 2" key="1">
    <citation type="submission" date="2024-09" db="EMBL/GenBank/DDBJ databases">
        <title>Paenibacillus zeirhizospherea sp. nov., isolated from surface of the maize (Zea mays) roots in a horticulture field, Hungary.</title>
        <authorList>
            <person name="Marton D."/>
            <person name="Farkas M."/>
            <person name="Bedics A."/>
            <person name="Toth E."/>
            <person name="Tancsics A."/>
            <person name="Boka K."/>
            <person name="Maroti G."/>
            <person name="Kriszt B."/>
            <person name="Cserhati M."/>
        </authorList>
    </citation>
    <scope>NUCLEOTIDE SEQUENCE [LARGE SCALE GENOMIC DNA]</scope>
    <source>
        <strain evidence="1 2">KCTC 33519</strain>
    </source>
</reference>
<keyword evidence="2" id="KW-1185">Reference proteome</keyword>
<dbReference type="RefSeq" id="WP_375358128.1">
    <property type="nucleotide sequence ID" value="NZ_JBHHMI010000043.1"/>
</dbReference>
<evidence type="ECO:0000313" key="1">
    <source>
        <dbReference type="EMBL" id="MFB5269858.1"/>
    </source>
</evidence>
<comment type="caution">
    <text evidence="1">The sequence shown here is derived from an EMBL/GenBank/DDBJ whole genome shotgun (WGS) entry which is preliminary data.</text>
</comment>
<dbReference type="Proteomes" id="UP001580346">
    <property type="component" value="Unassembled WGS sequence"/>
</dbReference>
<dbReference type="EMBL" id="JBHHMI010000043">
    <property type="protein sequence ID" value="MFB5269858.1"/>
    <property type="molecule type" value="Genomic_DNA"/>
</dbReference>
<evidence type="ECO:0000313" key="2">
    <source>
        <dbReference type="Proteomes" id="UP001580346"/>
    </source>
</evidence>
<organism evidence="1 2">
    <name type="scientific">Paenibacillus enshidis</name>
    <dbReference type="NCBI Taxonomy" id="1458439"/>
    <lineage>
        <taxon>Bacteria</taxon>
        <taxon>Bacillati</taxon>
        <taxon>Bacillota</taxon>
        <taxon>Bacilli</taxon>
        <taxon>Bacillales</taxon>
        <taxon>Paenibacillaceae</taxon>
        <taxon>Paenibacillus</taxon>
    </lineage>
</organism>
<gene>
    <name evidence="1" type="ORF">ACE41H_24185</name>
</gene>